<evidence type="ECO:0000313" key="11">
    <source>
        <dbReference type="EMBL" id="KAA6378491.1"/>
    </source>
</evidence>
<sequence length="202" mass="23143">MIVIDEAHCVSHWGHDFRPDYEKLYVLKDQFPNIPLVALTATATPDVLKDCIQQLHLQKVELFTQSFNRTNLRYEVRRKTMKSLDEIAQLINNNYKGQSGIIYCLSKYDCEEVAEVLFQQQGIKALHYHAGLNGSERTETQRKWTMGEVQVICATIAFGMGIDKSDCRFVIHYSMPKSLEGYYQESGRAGRDGLQADFLSLP</sequence>
<dbReference type="GO" id="GO:0005634">
    <property type="term" value="C:nucleus"/>
    <property type="evidence" value="ECO:0007669"/>
    <property type="project" value="TreeGrafter"/>
</dbReference>
<dbReference type="SUPFAM" id="SSF52540">
    <property type="entry name" value="P-loop containing nucleoside triphosphate hydrolases"/>
    <property type="match status" value="1"/>
</dbReference>
<keyword evidence="2" id="KW-0378">Hydrolase</keyword>
<feature type="domain" description="Helicase ATP-binding" evidence="9">
    <location>
        <begin position="1"/>
        <end position="61"/>
    </location>
</feature>
<gene>
    <name evidence="11" type="ORF">EZS28_025982</name>
</gene>
<protein>
    <recommendedName>
        <fullName evidence="8">DNA 3'-5' helicase</fullName>
        <ecNumber evidence="8">5.6.2.4</ecNumber>
    </recommendedName>
</protein>
<keyword evidence="3 11" id="KW-0067">ATP-binding</keyword>
<dbReference type="PANTHER" id="PTHR13710:SF153">
    <property type="entry name" value="RECQ-LIKE DNA HELICASE BLM"/>
    <property type="match status" value="1"/>
</dbReference>
<evidence type="ECO:0000256" key="7">
    <source>
        <dbReference type="ARBA" id="ARBA00034617"/>
    </source>
</evidence>
<evidence type="ECO:0000256" key="1">
    <source>
        <dbReference type="ARBA" id="ARBA00005446"/>
    </source>
</evidence>
<dbReference type="InterPro" id="IPR001650">
    <property type="entry name" value="Helicase_C-like"/>
</dbReference>
<dbReference type="PROSITE" id="PS51192">
    <property type="entry name" value="HELICASE_ATP_BIND_1"/>
    <property type="match status" value="1"/>
</dbReference>
<accession>A0A5J4V833</accession>
<dbReference type="InterPro" id="IPR014001">
    <property type="entry name" value="Helicase_ATP-bd"/>
</dbReference>
<reference evidence="11 12" key="1">
    <citation type="submission" date="2019-03" db="EMBL/GenBank/DDBJ databases">
        <title>Single cell metagenomics reveals metabolic interactions within the superorganism composed of flagellate Streblomastix strix and complex community of Bacteroidetes bacteria on its surface.</title>
        <authorList>
            <person name="Treitli S.C."/>
            <person name="Kolisko M."/>
            <person name="Husnik F."/>
            <person name="Keeling P."/>
            <person name="Hampl V."/>
        </authorList>
    </citation>
    <scope>NUCLEOTIDE SEQUENCE [LARGE SCALE GENOMIC DNA]</scope>
    <source>
        <strain evidence="11">ST1C</strain>
    </source>
</reference>
<dbReference type="GO" id="GO:0043138">
    <property type="term" value="F:3'-5' DNA helicase activity"/>
    <property type="evidence" value="ECO:0007669"/>
    <property type="project" value="UniProtKB-EC"/>
</dbReference>
<evidence type="ECO:0000259" key="10">
    <source>
        <dbReference type="PROSITE" id="PS51194"/>
    </source>
</evidence>
<keyword evidence="5" id="KW-0413">Isomerase</keyword>
<evidence type="ECO:0000256" key="6">
    <source>
        <dbReference type="ARBA" id="ARBA00023242"/>
    </source>
</evidence>
<dbReference type="AlphaFoldDB" id="A0A5J4V833"/>
<dbReference type="Proteomes" id="UP000324800">
    <property type="component" value="Unassembled WGS sequence"/>
</dbReference>
<dbReference type="PROSITE" id="PS51194">
    <property type="entry name" value="HELICASE_CTER"/>
    <property type="match status" value="1"/>
</dbReference>
<comment type="caution">
    <text evidence="11">The sequence shown here is derived from an EMBL/GenBank/DDBJ whole genome shotgun (WGS) entry which is preliminary data.</text>
</comment>
<dbReference type="GO" id="GO:0005737">
    <property type="term" value="C:cytoplasm"/>
    <property type="evidence" value="ECO:0007669"/>
    <property type="project" value="TreeGrafter"/>
</dbReference>
<evidence type="ECO:0000313" key="12">
    <source>
        <dbReference type="Proteomes" id="UP000324800"/>
    </source>
</evidence>
<dbReference type="Gene3D" id="3.40.50.300">
    <property type="entry name" value="P-loop containing nucleotide triphosphate hydrolases"/>
    <property type="match status" value="2"/>
</dbReference>
<evidence type="ECO:0000256" key="8">
    <source>
        <dbReference type="ARBA" id="ARBA00034808"/>
    </source>
</evidence>
<dbReference type="EMBL" id="SNRW01009107">
    <property type="protein sequence ID" value="KAA6378491.1"/>
    <property type="molecule type" value="Genomic_DNA"/>
</dbReference>
<dbReference type="PANTHER" id="PTHR13710">
    <property type="entry name" value="DNA HELICASE RECQ FAMILY MEMBER"/>
    <property type="match status" value="1"/>
</dbReference>
<name>A0A5J4V833_9EUKA</name>
<evidence type="ECO:0000256" key="3">
    <source>
        <dbReference type="ARBA" id="ARBA00022806"/>
    </source>
</evidence>
<dbReference type="FunFam" id="3.40.50.300:FF:000156">
    <property type="entry name" value="ATP-dependent DNA helicase recQ"/>
    <property type="match status" value="1"/>
</dbReference>
<dbReference type="OrthoDB" id="10261556at2759"/>
<organism evidence="11 12">
    <name type="scientific">Streblomastix strix</name>
    <dbReference type="NCBI Taxonomy" id="222440"/>
    <lineage>
        <taxon>Eukaryota</taxon>
        <taxon>Metamonada</taxon>
        <taxon>Preaxostyla</taxon>
        <taxon>Oxymonadida</taxon>
        <taxon>Streblomastigidae</taxon>
        <taxon>Streblomastix</taxon>
    </lineage>
</organism>
<dbReference type="CDD" id="cd18794">
    <property type="entry name" value="SF2_C_RecQ"/>
    <property type="match status" value="1"/>
</dbReference>
<dbReference type="GO" id="GO:0000724">
    <property type="term" value="P:double-strand break repair via homologous recombination"/>
    <property type="evidence" value="ECO:0007669"/>
    <property type="project" value="TreeGrafter"/>
</dbReference>
<dbReference type="SMART" id="SM00490">
    <property type="entry name" value="HELICc"/>
    <property type="match status" value="1"/>
</dbReference>
<comment type="similarity">
    <text evidence="1">Belongs to the helicase family. RecQ subfamily.</text>
</comment>
<evidence type="ECO:0000256" key="4">
    <source>
        <dbReference type="ARBA" id="ARBA00023125"/>
    </source>
</evidence>
<keyword evidence="3 11" id="KW-0347">Helicase</keyword>
<evidence type="ECO:0000256" key="5">
    <source>
        <dbReference type="ARBA" id="ARBA00023235"/>
    </source>
</evidence>
<dbReference type="GO" id="GO:0005694">
    <property type="term" value="C:chromosome"/>
    <property type="evidence" value="ECO:0007669"/>
    <property type="project" value="TreeGrafter"/>
</dbReference>
<dbReference type="GO" id="GO:0016787">
    <property type="term" value="F:hydrolase activity"/>
    <property type="evidence" value="ECO:0007669"/>
    <property type="project" value="UniProtKB-KW"/>
</dbReference>
<dbReference type="Pfam" id="PF00271">
    <property type="entry name" value="Helicase_C"/>
    <property type="match status" value="1"/>
</dbReference>
<keyword evidence="4" id="KW-0238">DNA-binding</keyword>
<dbReference type="NCBIfam" id="TIGR00614">
    <property type="entry name" value="recQ_fam"/>
    <property type="match status" value="1"/>
</dbReference>
<dbReference type="GO" id="GO:0009378">
    <property type="term" value="F:four-way junction helicase activity"/>
    <property type="evidence" value="ECO:0007669"/>
    <property type="project" value="TreeGrafter"/>
</dbReference>
<comment type="catalytic activity">
    <reaction evidence="7">
        <text>Couples ATP hydrolysis with the unwinding of duplex DNA by translocating in the 3'-5' direction.</text>
        <dbReference type="EC" id="5.6.2.4"/>
    </reaction>
</comment>
<proteinExistence type="inferred from homology"/>
<evidence type="ECO:0000256" key="2">
    <source>
        <dbReference type="ARBA" id="ARBA00022801"/>
    </source>
</evidence>
<dbReference type="InterPro" id="IPR027417">
    <property type="entry name" value="P-loop_NTPase"/>
</dbReference>
<keyword evidence="3 11" id="KW-0547">Nucleotide-binding</keyword>
<dbReference type="EC" id="5.6.2.4" evidence="8"/>
<keyword evidence="6" id="KW-0539">Nucleus</keyword>
<evidence type="ECO:0000259" key="9">
    <source>
        <dbReference type="PROSITE" id="PS51192"/>
    </source>
</evidence>
<dbReference type="GO" id="GO:0003677">
    <property type="term" value="F:DNA binding"/>
    <property type="evidence" value="ECO:0007669"/>
    <property type="project" value="UniProtKB-KW"/>
</dbReference>
<dbReference type="InterPro" id="IPR004589">
    <property type="entry name" value="DNA_helicase_ATP-dep_RecQ"/>
</dbReference>
<feature type="domain" description="Helicase C-terminal" evidence="10">
    <location>
        <begin position="83"/>
        <end position="202"/>
    </location>
</feature>